<dbReference type="CDD" id="cd18595">
    <property type="entry name" value="ABC_6TM_MRP1_2_3_6_D1_like"/>
    <property type="match status" value="1"/>
</dbReference>
<feature type="transmembrane region" description="Helical" evidence="13">
    <location>
        <begin position="356"/>
        <end position="376"/>
    </location>
</feature>
<name>A0A7S3LCL7_9STRA</name>
<feature type="transmembrane region" description="Helical" evidence="13">
    <location>
        <begin position="270"/>
        <end position="289"/>
    </location>
</feature>
<feature type="region of interest" description="Disordered" evidence="12">
    <location>
        <begin position="1"/>
        <end position="35"/>
    </location>
</feature>
<dbReference type="GO" id="GO:0016887">
    <property type="term" value="F:ATP hydrolysis activity"/>
    <property type="evidence" value="ECO:0007669"/>
    <property type="project" value="InterPro"/>
</dbReference>
<keyword evidence="10 13" id="KW-0472">Membrane</keyword>
<dbReference type="EMBL" id="HBIM01021403">
    <property type="protein sequence ID" value="CAE0419104.1"/>
    <property type="molecule type" value="Transcribed_RNA"/>
</dbReference>
<dbReference type="PANTHER" id="PTHR24223:SF443">
    <property type="entry name" value="MULTIDRUG-RESISTANCE LIKE PROTEIN 1, ISOFORM I"/>
    <property type="match status" value="1"/>
</dbReference>
<dbReference type="PROSITE" id="PS50893">
    <property type="entry name" value="ABC_TRANSPORTER_2"/>
    <property type="match status" value="2"/>
</dbReference>
<keyword evidence="8" id="KW-0067">ATP-binding</keyword>
<dbReference type="InterPro" id="IPR003593">
    <property type="entry name" value="AAA+_ATPase"/>
</dbReference>
<evidence type="ECO:0000256" key="6">
    <source>
        <dbReference type="ARBA" id="ARBA00022737"/>
    </source>
</evidence>
<dbReference type="FunFam" id="3.40.50.300:FF:000610">
    <property type="entry name" value="Multidrug resistance-associated ABC transporter"/>
    <property type="match status" value="1"/>
</dbReference>
<evidence type="ECO:0000256" key="11">
    <source>
        <dbReference type="SAM" id="Coils"/>
    </source>
</evidence>
<dbReference type="FunFam" id="1.20.1560.10:FF:000010">
    <property type="entry name" value="Multidrug resistance-associated ABC transporter"/>
    <property type="match status" value="1"/>
</dbReference>
<evidence type="ECO:0000256" key="8">
    <source>
        <dbReference type="ARBA" id="ARBA00022840"/>
    </source>
</evidence>
<evidence type="ECO:0000256" key="1">
    <source>
        <dbReference type="ARBA" id="ARBA00004128"/>
    </source>
</evidence>
<gene>
    <name evidence="16" type="ORF">ACOF00016_LOCUS15962</name>
</gene>
<proteinExistence type="inferred from homology"/>
<keyword evidence="9 13" id="KW-1133">Transmembrane helix</keyword>
<keyword evidence="7" id="KW-0547">Nucleotide-binding</keyword>
<evidence type="ECO:0000256" key="9">
    <source>
        <dbReference type="ARBA" id="ARBA00022989"/>
    </source>
</evidence>
<accession>A0A7S3LCL7</accession>
<dbReference type="GO" id="GO:0140359">
    <property type="term" value="F:ABC-type transporter activity"/>
    <property type="evidence" value="ECO:0007669"/>
    <property type="project" value="InterPro"/>
</dbReference>
<evidence type="ECO:0000313" key="16">
    <source>
        <dbReference type="EMBL" id="CAE0419104.1"/>
    </source>
</evidence>
<dbReference type="GO" id="GO:0000323">
    <property type="term" value="C:lytic vacuole"/>
    <property type="evidence" value="ECO:0007669"/>
    <property type="project" value="UniProtKB-ARBA"/>
</dbReference>
<dbReference type="InterPro" id="IPR011527">
    <property type="entry name" value="ABC1_TM_dom"/>
</dbReference>
<dbReference type="InterPro" id="IPR050173">
    <property type="entry name" value="ABC_transporter_C-like"/>
</dbReference>
<evidence type="ECO:0000259" key="14">
    <source>
        <dbReference type="PROSITE" id="PS50893"/>
    </source>
</evidence>
<feature type="transmembrane region" description="Helical" evidence="13">
    <location>
        <begin position="803"/>
        <end position="825"/>
    </location>
</feature>
<evidence type="ECO:0000256" key="10">
    <source>
        <dbReference type="ARBA" id="ARBA00023136"/>
    </source>
</evidence>
<dbReference type="Pfam" id="PF00664">
    <property type="entry name" value="ABC_membrane"/>
    <property type="match status" value="2"/>
</dbReference>
<evidence type="ECO:0000256" key="5">
    <source>
        <dbReference type="ARBA" id="ARBA00022692"/>
    </source>
</evidence>
<evidence type="ECO:0000256" key="7">
    <source>
        <dbReference type="ARBA" id="ARBA00022741"/>
    </source>
</evidence>
<feature type="transmembrane region" description="Helical" evidence="13">
    <location>
        <begin position="855"/>
        <end position="879"/>
    </location>
</feature>
<dbReference type="SMART" id="SM00382">
    <property type="entry name" value="AAA"/>
    <property type="match status" value="2"/>
</dbReference>
<dbReference type="Gene3D" id="1.20.1560.10">
    <property type="entry name" value="ABC transporter type 1, transmembrane domain"/>
    <property type="match status" value="2"/>
</dbReference>
<dbReference type="SUPFAM" id="SSF90123">
    <property type="entry name" value="ABC transporter transmembrane region"/>
    <property type="match status" value="2"/>
</dbReference>
<evidence type="ECO:0000256" key="4">
    <source>
        <dbReference type="ARBA" id="ARBA00022554"/>
    </source>
</evidence>
<dbReference type="InterPro" id="IPR036640">
    <property type="entry name" value="ABC1_TM_sf"/>
</dbReference>
<feature type="domain" description="ABC transmembrane type-1" evidence="15">
    <location>
        <begin position="813"/>
        <end position="1098"/>
    </location>
</feature>
<comment type="similarity">
    <text evidence="2">Belongs to the ABC transporter superfamily. ABCC family. Conjugate transporter (TC 3.A.1.208) subfamily.</text>
</comment>
<dbReference type="GO" id="GO:0005524">
    <property type="term" value="F:ATP binding"/>
    <property type="evidence" value="ECO:0007669"/>
    <property type="project" value="UniProtKB-KW"/>
</dbReference>
<dbReference type="Gene3D" id="3.40.50.300">
    <property type="entry name" value="P-loop containing nucleotide triphosphate hydrolases"/>
    <property type="match status" value="2"/>
</dbReference>
<organism evidence="16">
    <name type="scientific">Amphora coffeiformis</name>
    <dbReference type="NCBI Taxonomy" id="265554"/>
    <lineage>
        <taxon>Eukaryota</taxon>
        <taxon>Sar</taxon>
        <taxon>Stramenopiles</taxon>
        <taxon>Ochrophyta</taxon>
        <taxon>Bacillariophyta</taxon>
        <taxon>Bacillariophyceae</taxon>
        <taxon>Bacillariophycidae</taxon>
        <taxon>Thalassiophysales</taxon>
        <taxon>Catenulaceae</taxon>
        <taxon>Amphora</taxon>
    </lineage>
</organism>
<dbReference type="CDD" id="cd18603">
    <property type="entry name" value="ABC_6TM_MRP1_2_3_6_D2_like"/>
    <property type="match status" value="1"/>
</dbReference>
<reference evidence="16" key="1">
    <citation type="submission" date="2021-01" db="EMBL/GenBank/DDBJ databases">
        <authorList>
            <person name="Corre E."/>
            <person name="Pelletier E."/>
            <person name="Niang G."/>
            <person name="Scheremetjew M."/>
            <person name="Finn R."/>
            <person name="Kale V."/>
            <person name="Holt S."/>
            <person name="Cochrane G."/>
            <person name="Meng A."/>
            <person name="Brown T."/>
            <person name="Cohen L."/>
        </authorList>
    </citation>
    <scope>NUCLEOTIDE SEQUENCE</scope>
    <source>
        <strain evidence="16">CCMP127</strain>
    </source>
</reference>
<evidence type="ECO:0000256" key="2">
    <source>
        <dbReference type="ARBA" id="ARBA00009726"/>
    </source>
</evidence>
<feature type="domain" description="ABC transporter" evidence="14">
    <location>
        <begin position="1138"/>
        <end position="1380"/>
    </location>
</feature>
<evidence type="ECO:0000256" key="3">
    <source>
        <dbReference type="ARBA" id="ARBA00022448"/>
    </source>
</evidence>
<evidence type="ECO:0000256" key="12">
    <source>
        <dbReference type="SAM" id="MobiDB-lite"/>
    </source>
</evidence>
<keyword evidence="6" id="KW-0677">Repeat</keyword>
<dbReference type="FunFam" id="3.40.50.300:FF:000997">
    <property type="entry name" value="Multidrug resistance-associated protein 1"/>
    <property type="match status" value="1"/>
</dbReference>
<dbReference type="InterPro" id="IPR027417">
    <property type="entry name" value="P-loop_NTPase"/>
</dbReference>
<feature type="transmembrane region" description="Helical" evidence="13">
    <location>
        <begin position="935"/>
        <end position="963"/>
    </location>
</feature>
<protein>
    <submittedName>
        <fullName evidence="16">Uncharacterized protein</fullName>
    </submittedName>
</protein>
<feature type="domain" description="ABC transmembrane type-1" evidence="15">
    <location>
        <begin position="133"/>
        <end position="411"/>
    </location>
</feature>
<dbReference type="SUPFAM" id="SSF52540">
    <property type="entry name" value="P-loop containing nucleoside triphosphate hydrolases"/>
    <property type="match status" value="2"/>
</dbReference>
<keyword evidence="11" id="KW-0175">Coiled coil</keyword>
<dbReference type="CDD" id="cd03244">
    <property type="entry name" value="ABCC_MRP_domain2"/>
    <property type="match status" value="1"/>
</dbReference>
<feature type="transmembrane region" description="Helical" evidence="13">
    <location>
        <begin position="245"/>
        <end position="264"/>
    </location>
</feature>
<keyword evidence="5 13" id="KW-0812">Transmembrane</keyword>
<comment type="subcellular location">
    <subcellularLocation>
        <location evidence="1">Vacuole membrane</location>
        <topology evidence="1">Multi-pass membrane protein</topology>
    </subcellularLocation>
</comment>
<dbReference type="InterPro" id="IPR017871">
    <property type="entry name" value="ABC_transporter-like_CS"/>
</dbReference>
<feature type="domain" description="ABC transporter" evidence="14">
    <location>
        <begin position="507"/>
        <end position="741"/>
    </location>
</feature>
<dbReference type="PROSITE" id="PS50929">
    <property type="entry name" value="ABC_TM1F"/>
    <property type="match status" value="2"/>
</dbReference>
<feature type="compositionally biased region" description="Polar residues" evidence="12">
    <location>
        <begin position="1"/>
        <end position="20"/>
    </location>
</feature>
<sequence length="1385" mass="153117">MASPSYGSNGKTRNSEQTEPCSVAGAPTENEKTPLIGKTDVKTAFEELSPLQDKRSVWSRLIFGWFTPLLERGNEKKRLDQDDLELIPLPDDCETKHVSGTFDRYWKQQVENSEHPSLLKALAYSFGGDFIRAGALKLVHDLCVFVGPQVLHGMIVFLRNPESPLWHGLGFTIAVTVSQLTMSLCLRHYFFKCYATGLRVRSAVVMAVYRKALLLSAGERQTRTLGEITNLMSIDAQRLQELTNYLHALWYSPLQIALALFFLWKQLGASSLGGVCVIVIMIPVTKTVAQWMGAKQKALMQAKDRRVELNSEVLSNMKIIKFQAWEEAFQDRIMWLRKQELQLLLQYFLGLSVSRMFWSFTPLLVALATFTAYVWSGHQLDVASALTALSLFDILRFPLFMLPQIINNTVEAMVAVSRVEAFLRAKEHLAIGPSDLLREPSIRLAGVTAAYESKKPKVTPGMDDKERALKEAEWEKALLQAQLEDAECRLRKMELRNGEDSGHGLSIHAQESWDRNAMSLLCLRRINFALEPGELVAVVGGVGCGKSSFLNAILGEVKELGGETAVRGSLSYFPQTPFIMNATLRDNILFGHIGEEVDEELYQRALRCCALSEDLELLEDGDMTEIGEKGITLSGGQKARVALARAVYHRADCTLIDDALSAVDAHVAKQLFEEAIVDELLRSRERSNVKRSIVLVTNALQYLNHPRVDRIVVIKDGTIAEQGRYQDLASRPDSVFARFLSVIQQTGVSKKVLSGGPEDVVAAGMGSKADPVKSDASAAPLRKPAKLMTEEARMVGHVNPRVYLTWANAAGGILAPIGILLGFTITEGVSVLSSWWLTYWSGHATPETQTKFLGIYALINLSSAVTDFGRMVFLLVIGLRASRVLFDELLAVVLHAPMSFYDTTPVGRIVNRFSKDVYTVDEQLMNTMRTYLQTLFNVISTIVVISAITPVFTLCLIPIILYYTIEQAYFTLTYRELKRIDSVNRSPIYALLGETVDGVAVIRAFGADQSLLKRLTGMLNLQQHAYFLTCTAQSWLAVRLELIGTLIITFSCLSATLEHLRSGADENFAGLAGLAISYALSVTQSLNWSVRMASDLEANFVAVERIKEYTEIESEAERHTDTDDAVGQDWPNMGEIVFQGAALRYRPELPLVLKGLDIHIPAKSKIGVVGRTGAGKSTLMVSLMRIVELSDGKLLVDGQDIRALGLAKLRKNIAVIPQDPVLFSGSLRSNLDPFDEFADHILLETLGRTGLYANKQSNASLSSLGLACVQSLEDEVSEGGINFSVGQRQLLVIARALLRGAKIVIMDEATASVDAETDKEIQKVMRTEFADATCITVAHRLNTIMDSDLILVMSNGKAEEFDTPSNLLEKGGMFRELVKSAATTD</sequence>
<keyword evidence="3" id="KW-0813">Transport</keyword>
<feature type="coiled-coil region" evidence="11">
    <location>
        <begin position="462"/>
        <end position="496"/>
    </location>
</feature>
<dbReference type="GO" id="GO:0005774">
    <property type="term" value="C:vacuolar membrane"/>
    <property type="evidence" value="ECO:0007669"/>
    <property type="project" value="UniProtKB-SubCell"/>
</dbReference>
<dbReference type="FunFam" id="1.20.1560.10:FF:000020">
    <property type="entry name" value="ABC metal ion transporter"/>
    <property type="match status" value="1"/>
</dbReference>
<dbReference type="PANTHER" id="PTHR24223">
    <property type="entry name" value="ATP-BINDING CASSETTE SUB-FAMILY C"/>
    <property type="match status" value="1"/>
</dbReference>
<dbReference type="CDD" id="cd03250">
    <property type="entry name" value="ABCC_MRP_domain1"/>
    <property type="match status" value="1"/>
</dbReference>
<evidence type="ECO:0000259" key="15">
    <source>
        <dbReference type="PROSITE" id="PS50929"/>
    </source>
</evidence>
<dbReference type="InterPro" id="IPR003439">
    <property type="entry name" value="ABC_transporter-like_ATP-bd"/>
</dbReference>
<dbReference type="PROSITE" id="PS00211">
    <property type="entry name" value="ABC_TRANSPORTER_1"/>
    <property type="match status" value="2"/>
</dbReference>
<keyword evidence="4" id="KW-0926">Vacuole</keyword>
<evidence type="ECO:0000256" key="13">
    <source>
        <dbReference type="SAM" id="Phobius"/>
    </source>
</evidence>
<dbReference type="Pfam" id="PF00005">
    <property type="entry name" value="ABC_tran"/>
    <property type="match status" value="2"/>
</dbReference>